<dbReference type="Proteomes" id="UP000002489">
    <property type="component" value="Unassembled WGS sequence"/>
</dbReference>
<name>A0A0D2XZW4_FUSOF</name>
<dbReference type="EnsemblFungi" id="FOXG_09547T0">
    <property type="protein sequence ID" value="FOXG_09547P0"/>
    <property type="gene ID" value="FOXG_09547"/>
</dbReference>
<proteinExistence type="predicted"/>
<keyword evidence="1" id="KW-0472">Membrane</keyword>
<reference evidence="3" key="1">
    <citation type="journal article" date="2012" name="Mol. Plant Microbe Interact.">
        <title>A highly conserved effector in Fusarium oxysporum is required for full virulence on Arabidopsis.</title>
        <authorList>
            <person name="Thatcher L.F."/>
            <person name="Gardiner D.M."/>
            <person name="Kazan K."/>
            <person name="Manners J."/>
        </authorList>
    </citation>
    <scope>NUCLEOTIDE SEQUENCE [LARGE SCALE GENOMIC DNA]</scope>
    <source>
        <strain evidence="3">Fo5176</strain>
    </source>
</reference>
<reference evidence="2" key="2">
    <citation type="submission" date="2025-08" db="UniProtKB">
        <authorList>
            <consortium name="EnsemblFungi"/>
        </authorList>
    </citation>
    <scope>IDENTIFICATION</scope>
    <source>
        <strain evidence="2">4287 / CBS 123668 / FGSC 9935 / NRRL 34936</strain>
    </source>
</reference>
<evidence type="ECO:0000256" key="1">
    <source>
        <dbReference type="SAM" id="Phobius"/>
    </source>
</evidence>
<evidence type="ECO:0000313" key="3">
    <source>
        <dbReference type="Proteomes" id="UP000002489"/>
    </source>
</evidence>
<sequence length="64" mass="7145">MGAPGQIVGVWIYKASEAKKGYPTGHWVNAGLLLFVSVGCIAMHGYYVWRNRRAAGTDQPRFKY</sequence>
<organism evidence="2 3">
    <name type="scientific">Fusarium oxysporum (strain Fo5176)</name>
    <name type="common">Fusarium vascular wilt</name>
    <dbReference type="NCBI Taxonomy" id="660025"/>
    <lineage>
        <taxon>Eukaryota</taxon>
        <taxon>Fungi</taxon>
        <taxon>Dikarya</taxon>
        <taxon>Ascomycota</taxon>
        <taxon>Pezizomycotina</taxon>
        <taxon>Sordariomycetes</taxon>
        <taxon>Hypocreomycetidae</taxon>
        <taxon>Hypocreales</taxon>
        <taxon>Nectriaceae</taxon>
        <taxon>Fusarium</taxon>
        <taxon>Fusarium oxysporum species complex</taxon>
    </lineage>
</organism>
<accession>A0A0D2XZW4</accession>
<keyword evidence="1" id="KW-0812">Transmembrane</keyword>
<protein>
    <submittedName>
        <fullName evidence="2">Uncharacterized protein</fullName>
    </submittedName>
</protein>
<feature type="transmembrane region" description="Helical" evidence="1">
    <location>
        <begin position="27"/>
        <end position="49"/>
    </location>
</feature>
<keyword evidence="1" id="KW-1133">Transmembrane helix</keyword>
<dbReference type="AlphaFoldDB" id="A0A0D2XZW4"/>
<evidence type="ECO:0000313" key="2">
    <source>
        <dbReference type="EnsemblFungi" id="FOXG_09547P0"/>
    </source>
</evidence>